<dbReference type="Pfam" id="PF12146">
    <property type="entry name" value="Hydrolase_4"/>
    <property type="match status" value="1"/>
</dbReference>
<organism evidence="3 4">
    <name type="scientific">Bifidobacterium choerinum</name>
    <dbReference type="NCBI Taxonomy" id="35760"/>
    <lineage>
        <taxon>Bacteria</taxon>
        <taxon>Bacillati</taxon>
        <taxon>Actinomycetota</taxon>
        <taxon>Actinomycetes</taxon>
        <taxon>Bifidobacteriales</taxon>
        <taxon>Bifidobacteriaceae</taxon>
        <taxon>Bifidobacterium</taxon>
    </lineage>
</organism>
<dbReference type="SUPFAM" id="SSF53474">
    <property type="entry name" value="alpha/beta-Hydrolases"/>
    <property type="match status" value="1"/>
</dbReference>
<protein>
    <submittedName>
        <fullName evidence="3">Alpha/beta fold family hydrolase</fullName>
    </submittedName>
    <submittedName>
        <fullName evidence="2">Alpha/beta hydrolase</fullName>
    </submittedName>
</protein>
<reference evidence="3 4" key="1">
    <citation type="submission" date="2014-03" db="EMBL/GenBank/DDBJ databases">
        <title>Genomics of Bifidobacteria.</title>
        <authorList>
            <person name="Ventura M."/>
            <person name="Milani C."/>
            <person name="Lugli G.A."/>
        </authorList>
    </citation>
    <scope>NUCLEOTIDE SEQUENCE [LARGE SCALE GENOMIC DNA]</scope>
    <source>
        <strain evidence="3 4">LMG 10510</strain>
    </source>
</reference>
<dbReference type="STRING" id="35760.BCHO_0409"/>
<dbReference type="AlphaFoldDB" id="A0A087AHW4"/>
<dbReference type="InterPro" id="IPR022742">
    <property type="entry name" value="Hydrolase_4"/>
</dbReference>
<dbReference type="EMBL" id="CP018044">
    <property type="protein sequence ID" value="ATU20503.1"/>
    <property type="molecule type" value="Genomic_DNA"/>
</dbReference>
<evidence type="ECO:0000313" key="3">
    <source>
        <dbReference type="EMBL" id="KFI58364.1"/>
    </source>
</evidence>
<dbReference type="eggNOG" id="COG1073">
    <property type="taxonomic scope" value="Bacteria"/>
</dbReference>
<evidence type="ECO:0000313" key="4">
    <source>
        <dbReference type="Proteomes" id="UP000028995"/>
    </source>
</evidence>
<reference evidence="2 5" key="2">
    <citation type="submission" date="2016-11" db="EMBL/GenBank/DDBJ databases">
        <title>complete genome sequence of Bifidobacterium choerinum strain FMB-1.</title>
        <authorList>
            <person name="Park C.-S."/>
            <person name="Jung D.-H."/>
            <person name="Choi D.-S."/>
        </authorList>
    </citation>
    <scope>NUCLEOTIDE SEQUENCE [LARGE SCALE GENOMIC DNA]</scope>
    <source>
        <strain evidence="2 5">FMB-1</strain>
    </source>
</reference>
<dbReference type="EMBL" id="JGYU01000001">
    <property type="protein sequence ID" value="KFI58364.1"/>
    <property type="molecule type" value="Genomic_DNA"/>
</dbReference>
<evidence type="ECO:0000313" key="2">
    <source>
        <dbReference type="EMBL" id="ATU20503.1"/>
    </source>
</evidence>
<accession>A0A087AHW4</accession>
<name>A0A087AHW4_9BIFI</name>
<dbReference type="Proteomes" id="UP000229907">
    <property type="component" value="Chromosome"/>
</dbReference>
<proteinExistence type="predicted"/>
<dbReference type="GO" id="GO:0052689">
    <property type="term" value="F:carboxylic ester hydrolase activity"/>
    <property type="evidence" value="ECO:0007669"/>
    <property type="project" value="TreeGrafter"/>
</dbReference>
<gene>
    <name evidence="2" type="ORF">BcFMB_05750</name>
    <name evidence="3" type="ORF">BCHO_0409</name>
</gene>
<keyword evidence="3" id="KW-0378">Hydrolase</keyword>
<feature type="domain" description="Serine aminopeptidase S33" evidence="1">
    <location>
        <begin position="32"/>
        <end position="147"/>
    </location>
</feature>
<dbReference type="Proteomes" id="UP000028995">
    <property type="component" value="Unassembled WGS sequence"/>
</dbReference>
<dbReference type="KEGG" id="bcho:BcFMB_05750"/>
<keyword evidence="4" id="KW-1185">Reference proteome</keyword>
<evidence type="ECO:0000313" key="5">
    <source>
        <dbReference type="Proteomes" id="UP000229907"/>
    </source>
</evidence>
<evidence type="ECO:0000259" key="1">
    <source>
        <dbReference type="Pfam" id="PF12146"/>
    </source>
</evidence>
<dbReference type="RefSeq" id="WP_024540813.1">
    <property type="nucleotide sequence ID" value="NZ_CP018044.1"/>
</dbReference>
<dbReference type="InterPro" id="IPR029058">
    <property type="entry name" value="AB_hydrolase_fold"/>
</dbReference>
<dbReference type="InterPro" id="IPR053145">
    <property type="entry name" value="AB_hydrolase_Est10"/>
</dbReference>
<dbReference type="PANTHER" id="PTHR43265:SF1">
    <property type="entry name" value="ESTERASE ESTD"/>
    <property type="match status" value="1"/>
</dbReference>
<dbReference type="Gene3D" id="3.40.50.1820">
    <property type="entry name" value="alpha/beta hydrolase"/>
    <property type="match status" value="1"/>
</dbReference>
<sequence>MTDRTSEDIEVGRDGLTLRGLVERPQDSEHGPAVIFMHGFMRDMGAKEGDVYQQIADGLVDQGFTVVRFDFNGRGGSDGDFADSDVFNQIEDAIAVLDYVRTRIQPTEISLMGHSQGGVIAGMTAGMYSDVVNNLVMLAPAATIKDDALRGTLLGVPFDANHVPDEITLRNGRTVAGKYVRIAQTLPIYETTAMFKGPALAIQGEDDAVIGDGAVRQYGAAMPNCAVSLYTNLGHPFTGEDRDAAIAEAVQFLASHKRIV</sequence>
<dbReference type="PANTHER" id="PTHR43265">
    <property type="entry name" value="ESTERASE ESTD"/>
    <property type="match status" value="1"/>
</dbReference>
<dbReference type="OrthoDB" id="9789573at2"/>